<comment type="catalytic activity">
    <reaction evidence="7 8">
        <text>hydrogencarbonate + H(+) = CO2 + H2O</text>
        <dbReference type="Rhea" id="RHEA:10748"/>
        <dbReference type="ChEBI" id="CHEBI:15377"/>
        <dbReference type="ChEBI" id="CHEBI:15378"/>
        <dbReference type="ChEBI" id="CHEBI:16526"/>
        <dbReference type="ChEBI" id="CHEBI:17544"/>
        <dbReference type="EC" id="4.2.1.1"/>
    </reaction>
</comment>
<evidence type="ECO:0000256" key="1">
    <source>
        <dbReference type="ARBA" id="ARBA00001947"/>
    </source>
</evidence>
<reference evidence="10" key="1">
    <citation type="submission" date="2024-04" db="EMBL/GenBank/DDBJ databases">
        <authorList>
            <person name="Shaw F."/>
            <person name="Minotto A."/>
        </authorList>
    </citation>
    <scope>NUCLEOTIDE SEQUENCE [LARGE SCALE GENOMIC DNA]</scope>
</reference>
<organism evidence="9 10">
    <name type="scientific">Somion occarium</name>
    <dbReference type="NCBI Taxonomy" id="3059160"/>
    <lineage>
        <taxon>Eukaryota</taxon>
        <taxon>Fungi</taxon>
        <taxon>Dikarya</taxon>
        <taxon>Basidiomycota</taxon>
        <taxon>Agaricomycotina</taxon>
        <taxon>Agaricomycetes</taxon>
        <taxon>Polyporales</taxon>
        <taxon>Cerrenaceae</taxon>
        <taxon>Somion</taxon>
    </lineage>
</organism>
<dbReference type="Gene3D" id="3.40.1050.10">
    <property type="entry name" value="Carbonic anhydrase"/>
    <property type="match status" value="1"/>
</dbReference>
<comment type="function">
    <text evidence="8">Reversible hydration of carbon dioxide.</text>
</comment>
<dbReference type="Proteomes" id="UP001497453">
    <property type="component" value="Chromosome 10"/>
</dbReference>
<evidence type="ECO:0000256" key="5">
    <source>
        <dbReference type="ARBA" id="ARBA00022833"/>
    </source>
</evidence>
<dbReference type="EC" id="4.2.1.1" evidence="3 8"/>
<evidence type="ECO:0000256" key="7">
    <source>
        <dbReference type="ARBA" id="ARBA00048348"/>
    </source>
</evidence>
<dbReference type="SUPFAM" id="SSF53056">
    <property type="entry name" value="beta-carbonic anhydrase, cab"/>
    <property type="match status" value="1"/>
</dbReference>
<dbReference type="EMBL" id="OZ037953">
    <property type="protein sequence ID" value="CAL1698652.1"/>
    <property type="molecule type" value="Genomic_DNA"/>
</dbReference>
<accession>A0ABP1CX02</accession>
<keyword evidence="5 8" id="KW-0862">Zinc</keyword>
<keyword evidence="10" id="KW-1185">Reference proteome</keyword>
<dbReference type="InterPro" id="IPR036874">
    <property type="entry name" value="Carbonic_anhydrase_sf"/>
</dbReference>
<evidence type="ECO:0000256" key="2">
    <source>
        <dbReference type="ARBA" id="ARBA00006217"/>
    </source>
</evidence>
<evidence type="ECO:0000256" key="3">
    <source>
        <dbReference type="ARBA" id="ARBA00012925"/>
    </source>
</evidence>
<dbReference type="Pfam" id="PF00484">
    <property type="entry name" value="Pro_CA"/>
    <property type="match status" value="1"/>
</dbReference>
<comment type="cofactor">
    <cofactor evidence="1">
        <name>Zn(2+)</name>
        <dbReference type="ChEBI" id="CHEBI:29105"/>
    </cofactor>
</comment>
<evidence type="ECO:0000256" key="4">
    <source>
        <dbReference type="ARBA" id="ARBA00022723"/>
    </source>
</evidence>
<evidence type="ECO:0000313" key="9">
    <source>
        <dbReference type="EMBL" id="CAL1698652.1"/>
    </source>
</evidence>
<dbReference type="SMART" id="SM00947">
    <property type="entry name" value="Pro_CA"/>
    <property type="match status" value="1"/>
</dbReference>
<dbReference type="PANTHER" id="PTHR11002">
    <property type="entry name" value="CARBONIC ANHYDRASE"/>
    <property type="match status" value="1"/>
</dbReference>
<sequence length="252" mass="28584">MLFWTSFFVFRRARVIAVTLYWLEASILRGGTVLLLTLTHRQEDSCPKRLLDQNHKWADDFEREHPGFFKKSAEHQHPKVLWLGCSDSRVPESVITAAFPGEIFVQRNIGNQCILIDDNFLSVLEYALSEHVGVEHVVITGHTNCGACQAALDAIHTPCPKPIPEPPTSLDRWLIPLINLARTLPPDEATVNVLVRKNIWQQVENMANSNPVQRNWRNGGNVSIHGWIYQLDNGYLTELFEIRKGDKIGGEA</sequence>
<comment type="similarity">
    <text evidence="2 8">Belongs to the beta-class carbonic anhydrase family.</text>
</comment>
<evidence type="ECO:0000313" key="10">
    <source>
        <dbReference type="Proteomes" id="UP001497453"/>
    </source>
</evidence>
<keyword evidence="4" id="KW-0479">Metal-binding</keyword>
<proteinExistence type="inferred from homology"/>
<dbReference type="CDD" id="cd00883">
    <property type="entry name" value="beta_CA_cladeA"/>
    <property type="match status" value="1"/>
</dbReference>
<dbReference type="PANTHER" id="PTHR11002:SF76">
    <property type="entry name" value="CARBONIC ANHYDRASE"/>
    <property type="match status" value="1"/>
</dbReference>
<name>A0ABP1CX02_9APHY</name>
<dbReference type="InterPro" id="IPR001765">
    <property type="entry name" value="Carbonic_anhydrase"/>
</dbReference>
<keyword evidence="6 8" id="KW-0456">Lyase</keyword>
<evidence type="ECO:0000256" key="6">
    <source>
        <dbReference type="ARBA" id="ARBA00023239"/>
    </source>
</evidence>
<gene>
    <name evidence="9" type="ORF">GFSPODELE1_LOCUS2248</name>
</gene>
<protein>
    <recommendedName>
        <fullName evidence="3 8">Carbonic anhydrase</fullName>
        <ecNumber evidence="3 8">4.2.1.1</ecNumber>
    </recommendedName>
    <alternativeName>
        <fullName evidence="8">Carbonate dehydratase</fullName>
    </alternativeName>
</protein>
<evidence type="ECO:0000256" key="8">
    <source>
        <dbReference type="RuleBase" id="RU003956"/>
    </source>
</evidence>